<gene>
    <name evidence="1" type="ORF">O159_12570</name>
</gene>
<accession>U3P4U1</accession>
<dbReference type="Proteomes" id="UP000016743">
    <property type="component" value="Chromosome"/>
</dbReference>
<protein>
    <submittedName>
        <fullName evidence="1">Uncharacterized protein</fullName>
    </submittedName>
</protein>
<dbReference type="EMBL" id="CP006734">
    <property type="protein sequence ID" value="AGW41335.1"/>
    <property type="molecule type" value="Genomic_DNA"/>
</dbReference>
<evidence type="ECO:0000313" key="2">
    <source>
        <dbReference type="Proteomes" id="UP000016743"/>
    </source>
</evidence>
<reference evidence="1 2" key="1">
    <citation type="journal article" date="2013" name="Genome Announc.">
        <title>Complete Genome Sequence of Leifsonia xyli subsp. cynodontis Strain DSM46306, a Gram-Positive Bacterial Pathogen of Grasses.</title>
        <authorList>
            <person name="Monteiro-Vitorello C.B."/>
            <person name="Zerillo M.M."/>
            <person name="Van Sluys M.A."/>
            <person name="Camargo L.E."/>
            <person name="Kitajima J.P."/>
        </authorList>
    </citation>
    <scope>NUCLEOTIDE SEQUENCE [LARGE SCALE GENOMIC DNA]</scope>
    <source>
        <strain evidence="1 2">DSM 46306</strain>
    </source>
</reference>
<keyword evidence="2" id="KW-1185">Reference proteome</keyword>
<sequence>MMRPAAMRAQPRGIAMNRMALVRMLMTPNRACPEGSLKMTMFEMMSPLRMRMTAPTDVMTIPAWRVCFGVR</sequence>
<dbReference type="AlphaFoldDB" id="U3P4U1"/>
<proteinExistence type="predicted"/>
<dbReference type="KEGG" id="lxy:O159_12570"/>
<evidence type="ECO:0000313" key="1">
    <source>
        <dbReference type="EMBL" id="AGW41335.1"/>
    </source>
</evidence>
<organism evidence="1 2">
    <name type="scientific">Leifsonia xyli subsp. cynodontis DSM 46306</name>
    <dbReference type="NCBI Taxonomy" id="1389489"/>
    <lineage>
        <taxon>Bacteria</taxon>
        <taxon>Bacillati</taxon>
        <taxon>Actinomycetota</taxon>
        <taxon>Actinomycetes</taxon>
        <taxon>Micrococcales</taxon>
        <taxon>Microbacteriaceae</taxon>
        <taxon>Leifsonia</taxon>
    </lineage>
</organism>
<dbReference type="HOGENOM" id="CLU_2735070_0_0_11"/>
<name>U3P4U1_LEIXC</name>